<evidence type="ECO:0000256" key="2">
    <source>
        <dbReference type="SAM" id="Coils"/>
    </source>
</evidence>
<evidence type="ECO:0000313" key="6">
    <source>
        <dbReference type="Proteomes" id="UP000663760"/>
    </source>
</evidence>
<dbReference type="PROSITE" id="PS51391">
    <property type="entry name" value="CID"/>
    <property type="match status" value="1"/>
</dbReference>
<dbReference type="InterPro" id="IPR008942">
    <property type="entry name" value="ENTH_VHS"/>
</dbReference>
<keyword evidence="2" id="KW-0175">Coiled coil</keyword>
<dbReference type="GO" id="GO:0005634">
    <property type="term" value="C:nucleus"/>
    <property type="evidence" value="ECO:0007669"/>
    <property type="project" value="UniProtKB-ARBA"/>
</dbReference>
<organism evidence="5 6">
    <name type="scientific">Spirodela intermedia</name>
    <name type="common">Intermediate duckweed</name>
    <dbReference type="NCBI Taxonomy" id="51605"/>
    <lineage>
        <taxon>Eukaryota</taxon>
        <taxon>Viridiplantae</taxon>
        <taxon>Streptophyta</taxon>
        <taxon>Embryophyta</taxon>
        <taxon>Tracheophyta</taxon>
        <taxon>Spermatophyta</taxon>
        <taxon>Magnoliopsida</taxon>
        <taxon>Liliopsida</taxon>
        <taxon>Araceae</taxon>
        <taxon>Lemnoideae</taxon>
        <taxon>Spirodela</taxon>
    </lineage>
</organism>
<dbReference type="AlphaFoldDB" id="A0A7I8KDC6"/>
<dbReference type="CDD" id="cd16981">
    <property type="entry name" value="CID_RPRD_like"/>
    <property type="match status" value="1"/>
</dbReference>
<dbReference type="Pfam" id="PF04818">
    <property type="entry name" value="CID"/>
    <property type="match status" value="1"/>
</dbReference>
<protein>
    <recommendedName>
        <fullName evidence="4">CID domain-containing protein</fullName>
    </recommendedName>
</protein>
<dbReference type="Proteomes" id="UP000663760">
    <property type="component" value="Chromosome 4"/>
</dbReference>
<gene>
    <name evidence="5" type="ORF">SI8410_04005749</name>
</gene>
<name>A0A7I8KDC6_SPIIN</name>
<evidence type="ECO:0000256" key="3">
    <source>
        <dbReference type="SAM" id="MobiDB-lite"/>
    </source>
</evidence>
<dbReference type="SMART" id="SM00582">
    <property type="entry name" value="RPR"/>
    <property type="match status" value="1"/>
</dbReference>
<dbReference type="GO" id="GO:0031124">
    <property type="term" value="P:mRNA 3'-end processing"/>
    <property type="evidence" value="ECO:0007669"/>
    <property type="project" value="TreeGrafter"/>
</dbReference>
<feature type="coiled-coil region" evidence="2">
    <location>
        <begin position="250"/>
        <end position="291"/>
    </location>
</feature>
<dbReference type="PANTHER" id="PTHR12460:SF27">
    <property type="entry name" value="ENTH_VHS FAMILY PROTEIN"/>
    <property type="match status" value="1"/>
</dbReference>
<dbReference type="EMBL" id="LR746267">
    <property type="protein sequence ID" value="CAA7395088.1"/>
    <property type="molecule type" value="Genomic_DNA"/>
</dbReference>
<feature type="domain" description="CID" evidence="4">
    <location>
        <begin position="2"/>
        <end position="134"/>
    </location>
</feature>
<accession>A0A7I8KDC6</accession>
<keyword evidence="1" id="KW-0507">mRNA processing</keyword>
<feature type="region of interest" description="Disordered" evidence="3">
    <location>
        <begin position="454"/>
        <end position="496"/>
    </location>
</feature>
<dbReference type="PANTHER" id="PTHR12460">
    <property type="entry name" value="CYCLIN-DEPENDENT KINASE INHIBITOR-RELATED PROTEIN"/>
    <property type="match status" value="1"/>
</dbReference>
<evidence type="ECO:0000313" key="5">
    <source>
        <dbReference type="EMBL" id="CAA7395088.1"/>
    </source>
</evidence>
<evidence type="ECO:0000256" key="1">
    <source>
        <dbReference type="ARBA" id="ARBA00022664"/>
    </source>
</evidence>
<feature type="compositionally biased region" description="Low complexity" evidence="3">
    <location>
        <begin position="454"/>
        <end position="463"/>
    </location>
</feature>
<sequence>MDSNFDEQILADKLSKLNNTQQCIETLSHWCIFHRQKAELVVHTWDKQFHSSQKEQKVPFLYLANDIIQNSRRKGNEFVSEFWKVLPAALKEVLEAGDDRAKSVVSRLVGIWEERRVFGSRTHDLKELMLGNEPPPVLELSQKRSRSVRIIKRDSRSVKIKLSVGGAAEKIVSAFHAVISERQNEDDELRECQVAVHRVGKMEKDVDIACAQEGDAQRVSLAKELQEQESILKQCVEKLLSVEMNRAALVSQLREALHEQESELESVRTQLQVAQAQIDEATNMCRRLNNEPPIPRQANMGILGADKPKKTAAAIAAEIADKLTASSRSQQIMTSVLSSFAAEEAKNANLSSAAGLPNSDGRSIAVSETGFVPAQSLGGTSAHQHQAVLVPQQAMQSQASMPQPQYSVFPNPPQYSVQPSGAVLIGVPYTYSNLPPPPPPVQVMNLARPQLTQQQQQHQQQQQGMAIVQTPAPPPPPPMAMQGSMTLQPALPSYRPLQSSGMAFYQHRSQ</sequence>
<dbReference type="FunFam" id="1.25.40.90:FF:000018">
    <property type="entry name" value="ENTH/VHS family protein isoform 1"/>
    <property type="match status" value="1"/>
</dbReference>
<dbReference type="OrthoDB" id="10069473at2759"/>
<dbReference type="SUPFAM" id="SSF48464">
    <property type="entry name" value="ENTH/VHS domain"/>
    <property type="match status" value="1"/>
</dbReference>
<proteinExistence type="predicted"/>
<dbReference type="Gene3D" id="1.25.40.90">
    <property type="match status" value="1"/>
</dbReference>
<dbReference type="InterPro" id="IPR006569">
    <property type="entry name" value="CID_dom"/>
</dbReference>
<keyword evidence="6" id="KW-1185">Reference proteome</keyword>
<reference evidence="5" key="1">
    <citation type="submission" date="2020-02" db="EMBL/GenBank/DDBJ databases">
        <authorList>
            <person name="Scholz U."/>
            <person name="Mascher M."/>
            <person name="Fiebig A."/>
        </authorList>
    </citation>
    <scope>NUCLEOTIDE SEQUENCE</scope>
</reference>
<dbReference type="GO" id="GO:0000993">
    <property type="term" value="F:RNA polymerase II complex binding"/>
    <property type="evidence" value="ECO:0007669"/>
    <property type="project" value="TreeGrafter"/>
</dbReference>
<evidence type="ECO:0000259" key="4">
    <source>
        <dbReference type="PROSITE" id="PS51391"/>
    </source>
</evidence>